<dbReference type="InterPro" id="IPR034683">
    <property type="entry name" value="IspD/TarI"/>
</dbReference>
<evidence type="ECO:0000313" key="10">
    <source>
        <dbReference type="Proteomes" id="UP001548189"/>
    </source>
</evidence>
<evidence type="ECO:0000256" key="5">
    <source>
        <dbReference type="ARBA" id="ARBA00019056"/>
    </source>
</evidence>
<dbReference type="SUPFAM" id="SSF53448">
    <property type="entry name" value="Nucleotide-diphospho-sugar transferases"/>
    <property type="match status" value="1"/>
</dbReference>
<dbReference type="PANTHER" id="PTHR32125">
    <property type="entry name" value="2-C-METHYL-D-ERYTHRITOL 4-PHOSPHATE CYTIDYLYLTRANSFERASE, CHLOROPLASTIC"/>
    <property type="match status" value="1"/>
</dbReference>
<proteinExistence type="inferred from homology"/>
<evidence type="ECO:0000256" key="2">
    <source>
        <dbReference type="ARBA" id="ARBA00004787"/>
    </source>
</evidence>
<evidence type="ECO:0000256" key="3">
    <source>
        <dbReference type="ARBA" id="ARBA00009789"/>
    </source>
</evidence>
<dbReference type="CDD" id="cd02516">
    <property type="entry name" value="CDP-ME_synthetase"/>
    <property type="match status" value="1"/>
</dbReference>
<keyword evidence="6 9" id="KW-0808">Transferase</keyword>
<dbReference type="Pfam" id="PF01128">
    <property type="entry name" value="IspD"/>
    <property type="match status" value="1"/>
</dbReference>
<dbReference type="PANTHER" id="PTHR32125:SF4">
    <property type="entry name" value="2-C-METHYL-D-ERYTHRITOL 4-PHOSPHATE CYTIDYLYLTRANSFERASE, CHLOROPLASTIC"/>
    <property type="match status" value="1"/>
</dbReference>
<organism evidence="9 10">
    <name type="scientific">Aliikangiella maris</name>
    <dbReference type="NCBI Taxonomy" id="3162458"/>
    <lineage>
        <taxon>Bacteria</taxon>
        <taxon>Pseudomonadati</taxon>
        <taxon>Pseudomonadota</taxon>
        <taxon>Gammaproteobacteria</taxon>
        <taxon>Oceanospirillales</taxon>
        <taxon>Pleioneaceae</taxon>
        <taxon>Aliikangiella</taxon>
    </lineage>
</organism>
<dbReference type="InterPro" id="IPR050088">
    <property type="entry name" value="IspD/TarI_cytidylyltransf_bact"/>
</dbReference>
<keyword evidence="10" id="KW-1185">Reference proteome</keyword>
<evidence type="ECO:0000256" key="8">
    <source>
        <dbReference type="ARBA" id="ARBA00023229"/>
    </source>
</evidence>
<comment type="similarity">
    <text evidence="3">Belongs to the IspD/TarI cytidylyltransferase family. IspD subfamily.</text>
</comment>
<keyword evidence="8" id="KW-0414">Isoprene biosynthesis</keyword>
<dbReference type="EMBL" id="JBEVCJ010000003">
    <property type="protein sequence ID" value="MET1254164.1"/>
    <property type="molecule type" value="Genomic_DNA"/>
</dbReference>
<comment type="catalytic activity">
    <reaction evidence="1">
        <text>2-C-methyl-D-erythritol 4-phosphate + CTP + H(+) = 4-CDP-2-C-methyl-D-erythritol + diphosphate</text>
        <dbReference type="Rhea" id="RHEA:13429"/>
        <dbReference type="ChEBI" id="CHEBI:15378"/>
        <dbReference type="ChEBI" id="CHEBI:33019"/>
        <dbReference type="ChEBI" id="CHEBI:37563"/>
        <dbReference type="ChEBI" id="CHEBI:57823"/>
        <dbReference type="ChEBI" id="CHEBI:58262"/>
        <dbReference type="EC" id="2.7.7.60"/>
    </reaction>
</comment>
<protein>
    <recommendedName>
        <fullName evidence="5">2-C-methyl-D-erythritol 4-phosphate cytidylyltransferase</fullName>
        <ecNumber evidence="4">2.7.7.60</ecNumber>
    </recommendedName>
</protein>
<reference evidence="9 10" key="1">
    <citation type="submission" date="2024-06" db="EMBL/GenBank/DDBJ databases">
        <authorList>
            <person name="Li F."/>
        </authorList>
    </citation>
    <scope>NUCLEOTIDE SEQUENCE [LARGE SCALE GENOMIC DNA]</scope>
    <source>
        <strain evidence="9 10">GXAS 311</strain>
    </source>
</reference>
<keyword evidence="7 9" id="KW-0548">Nucleotidyltransferase</keyword>
<dbReference type="EC" id="2.7.7.60" evidence="4"/>
<dbReference type="InterPro" id="IPR029044">
    <property type="entry name" value="Nucleotide-diphossugar_trans"/>
</dbReference>
<gene>
    <name evidence="9" type="primary">ispD</name>
    <name evidence="9" type="ORF">ABVT43_03390</name>
</gene>
<name>A0ABV2BQG1_9GAMM</name>
<dbReference type="NCBIfam" id="TIGR00453">
    <property type="entry name" value="ispD"/>
    <property type="match status" value="1"/>
</dbReference>
<dbReference type="RefSeq" id="WP_353873718.1">
    <property type="nucleotide sequence ID" value="NZ_JBEVCJ010000003.1"/>
</dbReference>
<dbReference type="Proteomes" id="UP001548189">
    <property type="component" value="Unassembled WGS sequence"/>
</dbReference>
<dbReference type="Gene3D" id="3.90.550.10">
    <property type="entry name" value="Spore Coat Polysaccharide Biosynthesis Protein SpsA, Chain A"/>
    <property type="match status" value="1"/>
</dbReference>
<evidence type="ECO:0000256" key="4">
    <source>
        <dbReference type="ARBA" id="ARBA00012526"/>
    </source>
</evidence>
<dbReference type="InterPro" id="IPR018294">
    <property type="entry name" value="ISPD_synthase_CS"/>
</dbReference>
<dbReference type="PROSITE" id="PS01295">
    <property type="entry name" value="ISPD"/>
    <property type="match status" value="1"/>
</dbReference>
<comment type="pathway">
    <text evidence="2">Isoprenoid biosynthesis; isopentenyl diphosphate biosynthesis via DXP pathway; isopentenyl diphosphate from 1-deoxy-D-xylulose 5-phosphate: step 2/6.</text>
</comment>
<evidence type="ECO:0000256" key="6">
    <source>
        <dbReference type="ARBA" id="ARBA00022679"/>
    </source>
</evidence>
<dbReference type="InterPro" id="IPR001228">
    <property type="entry name" value="IspD"/>
</dbReference>
<accession>A0ABV2BQG1</accession>
<evidence type="ECO:0000256" key="7">
    <source>
        <dbReference type="ARBA" id="ARBA00022695"/>
    </source>
</evidence>
<sequence>MPRDLSKLKGCVAVIPAAGVGKRMQSKLPKQYLKIKDRSILGITLDKFLSFSPVKLIVLVVSSHDTLYKNLREIENEKIIIIDGGDERIHSVYNALCYLYDNGLADKTPVMVHDAVRPCVSHQDLQKLLDAFKSSQQPCLLTAPVVDTLQSVNADQQIESLVDRSKIVRALTPQMAQFIQLKKSIESVIDNKTLITDEVSALCLNGYQVNAVTGQSDNIKITHPDDLALAEFYLEQQI</sequence>
<evidence type="ECO:0000256" key="1">
    <source>
        <dbReference type="ARBA" id="ARBA00001282"/>
    </source>
</evidence>
<dbReference type="GO" id="GO:0050518">
    <property type="term" value="F:2-C-methyl-D-erythritol 4-phosphate cytidylyltransferase activity"/>
    <property type="evidence" value="ECO:0007669"/>
    <property type="project" value="UniProtKB-EC"/>
</dbReference>
<evidence type="ECO:0000313" key="9">
    <source>
        <dbReference type="EMBL" id="MET1254164.1"/>
    </source>
</evidence>
<comment type="caution">
    <text evidence="9">The sequence shown here is derived from an EMBL/GenBank/DDBJ whole genome shotgun (WGS) entry which is preliminary data.</text>
</comment>